<sequence>MTTVTTSPAVVRDTWWQRLAAQRLVWAVLGVYLLARAFSAALLMWIASQQDLSTMPGANGATGHASYWDITHIWDGDWYRTIAEHGYPTQLPRDESGTVQQNPWAFFPAFPVLVRGIMTITGGSFEVVAPTLSLLLGTAAALLMIPLLRPRIGSTATLCTIAVYATLPMSPVLQLAYTESLAMLLLVGFLLAVSREDWAIAGLVALAFGFARPIAPPLGLVALVAVIWRWRARRDRPIPGTEWAGMAFLLVSCGVSAVLWPTIAGLVTGESDAYALTQSAWRASRSVEFFAPWFTNLRYFFGAWTPLWVLTMIAVVVVSIIGPWASALGPVLRAWVAAYAFYLVAVVDAWTSTYRYAIFLFPIIVVWIGAGWKDRDARVLMRTRTVALVVLGLGWQVWWCWTLMHVPSLPWNPI</sequence>
<dbReference type="AlphaFoldDB" id="A0A2Y8ZMV9"/>
<proteinExistence type="predicted"/>
<dbReference type="EMBL" id="UESZ01000001">
    <property type="protein sequence ID" value="SSA33124.1"/>
    <property type="molecule type" value="Genomic_DNA"/>
</dbReference>
<feature type="transmembrane region" description="Helical" evidence="1">
    <location>
        <begin position="24"/>
        <end position="47"/>
    </location>
</feature>
<gene>
    <name evidence="2" type="ORF">SAMN04489750_0395</name>
</gene>
<feature type="transmembrane region" description="Helical" evidence="1">
    <location>
        <begin position="127"/>
        <end position="148"/>
    </location>
</feature>
<feature type="transmembrane region" description="Helical" evidence="1">
    <location>
        <begin position="385"/>
        <end position="404"/>
    </location>
</feature>
<feature type="transmembrane region" description="Helical" evidence="1">
    <location>
        <begin position="175"/>
        <end position="193"/>
    </location>
</feature>
<feature type="transmembrane region" description="Helical" evidence="1">
    <location>
        <begin position="331"/>
        <end position="350"/>
    </location>
</feature>
<keyword evidence="3" id="KW-1185">Reference proteome</keyword>
<protein>
    <recommendedName>
        <fullName evidence="4">Mannosyltransferase (PIG-V)</fullName>
    </recommendedName>
</protein>
<feature type="transmembrane region" description="Helical" evidence="1">
    <location>
        <begin position="356"/>
        <end position="373"/>
    </location>
</feature>
<organism evidence="2 3">
    <name type="scientific">Branchiibius hedensis</name>
    <dbReference type="NCBI Taxonomy" id="672460"/>
    <lineage>
        <taxon>Bacteria</taxon>
        <taxon>Bacillati</taxon>
        <taxon>Actinomycetota</taxon>
        <taxon>Actinomycetes</taxon>
        <taxon>Micrococcales</taxon>
        <taxon>Dermacoccaceae</taxon>
        <taxon>Branchiibius</taxon>
    </lineage>
</organism>
<feature type="transmembrane region" description="Helical" evidence="1">
    <location>
        <begin position="240"/>
        <end position="260"/>
    </location>
</feature>
<keyword evidence="1" id="KW-0472">Membrane</keyword>
<evidence type="ECO:0000256" key="1">
    <source>
        <dbReference type="SAM" id="Phobius"/>
    </source>
</evidence>
<accession>A0A2Y8ZMV9</accession>
<reference evidence="3" key="1">
    <citation type="submission" date="2016-10" db="EMBL/GenBank/DDBJ databases">
        <authorList>
            <person name="Varghese N."/>
            <person name="Submissions S."/>
        </authorList>
    </citation>
    <scope>NUCLEOTIDE SEQUENCE [LARGE SCALE GENOMIC DNA]</scope>
    <source>
        <strain evidence="3">DSM 22951</strain>
    </source>
</reference>
<name>A0A2Y8ZMV9_9MICO</name>
<evidence type="ECO:0000313" key="2">
    <source>
        <dbReference type="EMBL" id="SSA33124.1"/>
    </source>
</evidence>
<feature type="transmembrane region" description="Helical" evidence="1">
    <location>
        <begin position="299"/>
        <end position="324"/>
    </location>
</feature>
<evidence type="ECO:0008006" key="4">
    <source>
        <dbReference type="Google" id="ProtNLM"/>
    </source>
</evidence>
<dbReference type="Proteomes" id="UP000250028">
    <property type="component" value="Unassembled WGS sequence"/>
</dbReference>
<evidence type="ECO:0000313" key="3">
    <source>
        <dbReference type="Proteomes" id="UP000250028"/>
    </source>
</evidence>
<keyword evidence="1" id="KW-0812">Transmembrane</keyword>
<feature type="transmembrane region" description="Helical" evidence="1">
    <location>
        <begin position="199"/>
        <end position="228"/>
    </location>
</feature>
<keyword evidence="1" id="KW-1133">Transmembrane helix</keyword>
<dbReference type="RefSeq" id="WP_245933940.1">
    <property type="nucleotide sequence ID" value="NZ_QGDN01000001.1"/>
</dbReference>